<evidence type="ECO:0000256" key="2">
    <source>
        <dbReference type="ARBA" id="ARBA00022723"/>
    </source>
</evidence>
<dbReference type="EMBL" id="CATQJL010000326">
    <property type="protein sequence ID" value="CAJ0609874.1"/>
    <property type="molecule type" value="Genomic_DNA"/>
</dbReference>
<dbReference type="Pfam" id="PF06079">
    <property type="entry name" value="Apyrase"/>
    <property type="match status" value="1"/>
</dbReference>
<accession>A0AA36ME45</accession>
<dbReference type="PANTHER" id="PTHR13023">
    <property type="entry name" value="APYRASE"/>
    <property type="match status" value="1"/>
</dbReference>
<evidence type="ECO:0000256" key="6">
    <source>
        <dbReference type="PIRSR" id="PIRSR609283-1"/>
    </source>
</evidence>
<organism evidence="7 8">
    <name type="scientific">Cylicocyclus nassatus</name>
    <name type="common">Nematode worm</name>
    <dbReference type="NCBI Taxonomy" id="53992"/>
    <lineage>
        <taxon>Eukaryota</taxon>
        <taxon>Metazoa</taxon>
        <taxon>Ecdysozoa</taxon>
        <taxon>Nematoda</taxon>
        <taxon>Chromadorea</taxon>
        <taxon>Rhabditida</taxon>
        <taxon>Rhabditina</taxon>
        <taxon>Rhabditomorpha</taxon>
        <taxon>Strongyloidea</taxon>
        <taxon>Strongylidae</taxon>
        <taxon>Cylicocyclus</taxon>
    </lineage>
</organism>
<dbReference type="GO" id="GO:0030166">
    <property type="term" value="P:proteoglycan biosynthetic process"/>
    <property type="evidence" value="ECO:0007669"/>
    <property type="project" value="TreeGrafter"/>
</dbReference>
<keyword evidence="4 6" id="KW-0106">Calcium</keyword>
<keyword evidence="3" id="KW-0378">Hydrolase</keyword>
<dbReference type="SUPFAM" id="SSF101887">
    <property type="entry name" value="Apyrase"/>
    <property type="match status" value="1"/>
</dbReference>
<keyword evidence="2 6" id="KW-0479">Metal-binding</keyword>
<sequence length="334" mass="37565">MQLLVLALLIVDAVAHPAHPIHPNDDLLLPLAIIADLDYEAKDGNIWYSPMSIGSLALNANRSAAFIHWSSTHNYTSKLNYNGRGMELSDMKYYEGKLLTIDDKTGVVYKLDGKKAVPWVILSKGDGNEEGFFKGEWFTIKGGYLYCGSHGREYTTPEGEYLNDTPMYVKRISSEGAVQTENWVQRYIMLRGAIGIHFPGYVIHEAVQWSDIHNRWFFLPRHMSKLAYNAETTVETGANVLIIASDDMEEIVAVPIGKEMVTRGFSAFQFVPRTDDTVIVATKTEEISGTTFSSFVMVFTITGEVILDETRIPGSYKYEGLEFLYDEVLNNLTE</sequence>
<comment type="cofactor">
    <cofactor evidence="1 6">
        <name>Ca(2+)</name>
        <dbReference type="ChEBI" id="CHEBI:29108"/>
    </cofactor>
</comment>
<feature type="binding site" evidence="6">
    <location>
        <position position="266"/>
    </location>
    <ligand>
        <name>Ca(2+)</name>
        <dbReference type="ChEBI" id="CHEBI:29108"/>
    </ligand>
</feature>
<keyword evidence="8" id="KW-1185">Reference proteome</keyword>
<evidence type="ECO:0000256" key="5">
    <source>
        <dbReference type="ARBA" id="ARBA00025738"/>
    </source>
</evidence>
<evidence type="ECO:0000256" key="3">
    <source>
        <dbReference type="ARBA" id="ARBA00022801"/>
    </source>
</evidence>
<feature type="binding site" evidence="6">
    <location>
        <position position="205"/>
    </location>
    <ligand>
        <name>Ca(2+)</name>
        <dbReference type="ChEBI" id="CHEBI:29108"/>
    </ligand>
</feature>
<name>A0AA36ME45_CYLNA</name>
<evidence type="ECO:0000313" key="7">
    <source>
        <dbReference type="EMBL" id="CAJ0609874.1"/>
    </source>
</evidence>
<dbReference type="AlphaFoldDB" id="A0AA36ME45"/>
<dbReference type="GO" id="GO:0045134">
    <property type="term" value="F:UDP phosphatase activity"/>
    <property type="evidence" value="ECO:0007669"/>
    <property type="project" value="TreeGrafter"/>
</dbReference>
<evidence type="ECO:0000313" key="8">
    <source>
        <dbReference type="Proteomes" id="UP001176961"/>
    </source>
</evidence>
<comment type="similarity">
    <text evidence="5">Belongs to the apyrase family.</text>
</comment>
<dbReference type="GO" id="GO:0004382">
    <property type="term" value="F:GDP phosphatase activity"/>
    <property type="evidence" value="ECO:0007669"/>
    <property type="project" value="TreeGrafter"/>
</dbReference>
<comment type="caution">
    <text evidence="7">The sequence shown here is derived from an EMBL/GenBank/DDBJ whole genome shotgun (WGS) entry which is preliminary data.</text>
</comment>
<dbReference type="InterPro" id="IPR009283">
    <property type="entry name" value="Apyrase"/>
</dbReference>
<dbReference type="InterPro" id="IPR036258">
    <property type="entry name" value="Apyrase_sf"/>
</dbReference>
<proteinExistence type="inferred from homology"/>
<dbReference type="PANTHER" id="PTHR13023:SF2">
    <property type="entry name" value="SOLUBLE CALCIUM-ACTIVATED NUCLEOTIDASE 1"/>
    <property type="match status" value="1"/>
</dbReference>
<protein>
    <recommendedName>
        <fullName evidence="9">Apyrase</fullName>
    </recommendedName>
</protein>
<dbReference type="Proteomes" id="UP001176961">
    <property type="component" value="Unassembled WGS sequence"/>
</dbReference>
<feature type="binding site" evidence="6">
    <location>
        <position position="136"/>
    </location>
    <ligand>
        <name>Ca(2+)</name>
        <dbReference type="ChEBI" id="CHEBI:29108"/>
    </ligand>
</feature>
<dbReference type="Gene3D" id="2.120.10.100">
    <property type="entry name" value="Apyrase"/>
    <property type="match status" value="1"/>
</dbReference>
<dbReference type="FunFam" id="2.120.10.100:FF:000001">
    <property type="entry name" value="Soluble calcium-activated nucleotidase 1"/>
    <property type="match status" value="1"/>
</dbReference>
<feature type="binding site" evidence="6">
    <location>
        <position position="90"/>
    </location>
    <ligand>
        <name>Ca(2+)</name>
        <dbReference type="ChEBI" id="CHEBI:29108"/>
    </ligand>
</feature>
<evidence type="ECO:0008006" key="9">
    <source>
        <dbReference type="Google" id="ProtNLM"/>
    </source>
</evidence>
<evidence type="ECO:0000256" key="4">
    <source>
        <dbReference type="ARBA" id="ARBA00022837"/>
    </source>
</evidence>
<evidence type="ECO:0000256" key="1">
    <source>
        <dbReference type="ARBA" id="ARBA00001913"/>
    </source>
</evidence>
<dbReference type="GO" id="GO:0005509">
    <property type="term" value="F:calcium ion binding"/>
    <property type="evidence" value="ECO:0007669"/>
    <property type="project" value="InterPro"/>
</dbReference>
<gene>
    <name evidence="7" type="ORF">CYNAS_LOCUS21857</name>
</gene>
<feature type="binding site" evidence="6">
    <location>
        <position position="319"/>
    </location>
    <ligand>
        <name>Ca(2+)</name>
        <dbReference type="ChEBI" id="CHEBI:29108"/>
    </ligand>
</feature>
<reference evidence="7" key="1">
    <citation type="submission" date="2023-07" db="EMBL/GenBank/DDBJ databases">
        <authorList>
            <consortium name="CYATHOMIX"/>
        </authorList>
    </citation>
    <scope>NUCLEOTIDE SEQUENCE</scope>
    <source>
        <strain evidence="7">N/A</strain>
    </source>
</reference>
<feature type="binding site" evidence="6">
    <location>
        <position position="89"/>
    </location>
    <ligand>
        <name>Ca(2+)</name>
        <dbReference type="ChEBI" id="CHEBI:29108"/>
    </ligand>
</feature>